<dbReference type="PANTHER" id="PTHR12196:SF2">
    <property type="entry name" value="DIPHTHINE--AMMONIA LIGASE"/>
    <property type="match status" value="1"/>
</dbReference>
<dbReference type="CDD" id="cd01994">
    <property type="entry name" value="AANH_PF0828-like"/>
    <property type="match status" value="1"/>
</dbReference>
<dbReference type="HOGENOM" id="CLU_010289_0_2_2"/>
<dbReference type="Pfam" id="PF01902">
    <property type="entry name" value="Diphthami_syn_2"/>
    <property type="match status" value="1"/>
</dbReference>
<keyword evidence="3" id="KW-1185">Reference proteome</keyword>
<dbReference type="PANTHER" id="PTHR12196">
    <property type="entry name" value="DOMAIN OF UNKNOWN FUNCTION 71 DUF71 -CONTAINING PROTEIN"/>
    <property type="match status" value="1"/>
</dbReference>
<dbReference type="InterPro" id="IPR014729">
    <property type="entry name" value="Rossmann-like_a/b/a_fold"/>
</dbReference>
<dbReference type="EMBL" id="CP003098">
    <property type="protein sequence ID" value="AET33986.1"/>
    <property type="molecule type" value="Genomic_DNA"/>
</dbReference>
<reference evidence="2 3" key="1">
    <citation type="journal article" date="2012" name="J. Bacteriol.">
        <title>Complete genome sequence of strain 1860, a crenarchaeon of the genus pyrobaculum able to grow with various electron acceptors.</title>
        <authorList>
            <person name="Mardanov A.V."/>
            <person name="Gumerov V.M."/>
            <person name="Slobodkina G.B."/>
            <person name="Beletsky A.V."/>
            <person name="Bonch-Osmolovskaya E.A."/>
            <person name="Ravin N.V."/>
            <person name="Skryabin K.G."/>
        </authorList>
    </citation>
    <scope>NUCLEOTIDE SEQUENCE [LARGE SCALE GENOMIC DNA]</scope>
    <source>
        <strain evidence="2 3">1860</strain>
    </source>
</reference>
<proteinExistence type="predicted"/>
<dbReference type="KEGG" id="pyr:P186_2602"/>
<dbReference type="NCBIfam" id="TIGR00290">
    <property type="entry name" value="MJ0570_dom"/>
    <property type="match status" value="1"/>
</dbReference>
<dbReference type="InterPro" id="IPR022427">
    <property type="entry name" value="MJ0570_ATP-bd"/>
</dbReference>
<dbReference type="Gene3D" id="3.90.1490.10">
    <property type="entry name" value="putative n-type atp pyrophosphatase, domain 2"/>
    <property type="match status" value="1"/>
</dbReference>
<organism evidence="2 3">
    <name type="scientific">Pyrobaculum ferrireducens</name>
    <dbReference type="NCBI Taxonomy" id="1104324"/>
    <lineage>
        <taxon>Archaea</taxon>
        <taxon>Thermoproteota</taxon>
        <taxon>Thermoprotei</taxon>
        <taxon>Thermoproteales</taxon>
        <taxon>Thermoproteaceae</taxon>
        <taxon>Pyrobaculum</taxon>
    </lineage>
</organism>
<accession>G7VDK7</accession>
<dbReference type="AlphaFoldDB" id="G7VDK7"/>
<dbReference type="GO" id="GO:0017183">
    <property type="term" value="P:protein histidyl modification to diphthamide"/>
    <property type="evidence" value="ECO:0007669"/>
    <property type="project" value="TreeGrafter"/>
</dbReference>
<dbReference type="InterPro" id="IPR030662">
    <property type="entry name" value="DPH6/MJ0570"/>
</dbReference>
<gene>
    <name evidence="2" type="ORF">P186_2602</name>
</gene>
<dbReference type="PIRSF" id="PIRSF039123">
    <property type="entry name" value="Diphthamide_synthase"/>
    <property type="match status" value="1"/>
</dbReference>
<dbReference type="BioCyc" id="PSP1104324:GJSN-2546-MONOMER"/>
<evidence type="ECO:0000259" key="1">
    <source>
        <dbReference type="Pfam" id="PF01902"/>
    </source>
</evidence>
<dbReference type="Proteomes" id="UP000005867">
    <property type="component" value="Chromosome"/>
</dbReference>
<dbReference type="STRING" id="1104324.P186_2602"/>
<dbReference type="Gene3D" id="3.40.50.620">
    <property type="entry name" value="HUPs"/>
    <property type="match status" value="1"/>
</dbReference>
<sequence length="230" mass="25539">MEMPVDVLVLYTGGKDSHYAALRAVEEGHVIKCLVTAAPRRQDSYMFHTVNVMWASLHGEAMGVPHHFVEVSGEKEREVKELAGALRYAARDCGVEAVVTGAVASRYQRERVDKIAERLGLRHVAPLWGRGQEELLLEEAARLGFIIVAAMAMGLGRGWLGVRVGPTEARRLIELSRLYGFSPVGEGGEYETYVVESPLFRGRRVEVVEGDVVWSEAGWGYYVIKKARLV</sequence>
<dbReference type="GO" id="GO:0017178">
    <property type="term" value="F:diphthine-ammonia ligase activity"/>
    <property type="evidence" value="ECO:0007669"/>
    <property type="project" value="TreeGrafter"/>
</dbReference>
<dbReference type="InterPro" id="IPR002761">
    <property type="entry name" value="Diphthami_syn_dom"/>
</dbReference>
<feature type="domain" description="Diphthamide synthase" evidence="1">
    <location>
        <begin position="7"/>
        <end position="228"/>
    </location>
</feature>
<dbReference type="SUPFAM" id="SSF52402">
    <property type="entry name" value="Adenine nucleotide alpha hydrolases-like"/>
    <property type="match status" value="1"/>
</dbReference>
<protein>
    <submittedName>
        <fullName evidence="2">Putative ATP binding protein</fullName>
    </submittedName>
</protein>
<name>G7VDK7_9CREN</name>
<dbReference type="eggNOG" id="arCOG00035">
    <property type="taxonomic scope" value="Archaea"/>
</dbReference>
<evidence type="ECO:0000313" key="2">
    <source>
        <dbReference type="EMBL" id="AET33986.1"/>
    </source>
</evidence>
<evidence type="ECO:0000313" key="3">
    <source>
        <dbReference type="Proteomes" id="UP000005867"/>
    </source>
</evidence>
<dbReference type="NCBIfam" id="TIGR03679">
    <property type="entry name" value="arCOG00187"/>
    <property type="match status" value="1"/>
</dbReference>